<accession>A0A9W6MI42</accession>
<proteinExistence type="predicted"/>
<dbReference type="AlphaFoldDB" id="A0A9W6MI42"/>
<reference evidence="4" key="2">
    <citation type="submission" date="2023-01" db="EMBL/GenBank/DDBJ databases">
        <authorList>
            <person name="Sun Q."/>
            <person name="Evtushenko L."/>
        </authorList>
    </citation>
    <scope>NUCLEOTIDE SEQUENCE</scope>
    <source>
        <strain evidence="4">VKM Ac-2007</strain>
    </source>
</reference>
<dbReference type="Proteomes" id="UP001143474">
    <property type="component" value="Unassembled WGS sequence"/>
</dbReference>
<evidence type="ECO:0000256" key="1">
    <source>
        <dbReference type="ARBA" id="ARBA00004886"/>
    </source>
</evidence>
<gene>
    <name evidence="4" type="ORF">GCM10017600_79600</name>
</gene>
<name>A0A9W6MI42_9ACTN</name>
<keyword evidence="5" id="KW-1185">Reference proteome</keyword>
<evidence type="ECO:0000313" key="5">
    <source>
        <dbReference type="Proteomes" id="UP001143474"/>
    </source>
</evidence>
<dbReference type="InterPro" id="IPR041881">
    <property type="entry name" value="PqqD_sf"/>
</dbReference>
<keyword evidence="3" id="KW-0884">PQQ biosynthesis</keyword>
<dbReference type="InterPro" id="IPR022479">
    <property type="entry name" value="PqqD_bac"/>
</dbReference>
<reference evidence="4" key="1">
    <citation type="journal article" date="2014" name="Int. J. Syst. Evol. Microbiol.">
        <title>Complete genome sequence of Corynebacterium casei LMG S-19264T (=DSM 44701T), isolated from a smear-ripened cheese.</title>
        <authorList>
            <consortium name="US DOE Joint Genome Institute (JGI-PGF)"/>
            <person name="Walter F."/>
            <person name="Albersmeier A."/>
            <person name="Kalinowski J."/>
            <person name="Ruckert C."/>
        </authorList>
    </citation>
    <scope>NUCLEOTIDE SEQUENCE</scope>
    <source>
        <strain evidence="4">VKM Ac-2007</strain>
    </source>
</reference>
<dbReference type="NCBIfam" id="TIGR03859">
    <property type="entry name" value="PQQ_PqqD"/>
    <property type="match status" value="1"/>
</dbReference>
<comment type="subunit">
    <text evidence="2">Monomer. Interacts with PqqE.</text>
</comment>
<evidence type="ECO:0000256" key="2">
    <source>
        <dbReference type="ARBA" id="ARBA00011741"/>
    </source>
</evidence>
<dbReference type="GO" id="GO:0018189">
    <property type="term" value="P:pyrroloquinoline quinone biosynthetic process"/>
    <property type="evidence" value="ECO:0007669"/>
    <property type="project" value="UniProtKB-KW"/>
</dbReference>
<comment type="caution">
    <text evidence="4">The sequence shown here is derived from an EMBL/GenBank/DDBJ whole genome shotgun (WGS) entry which is preliminary data.</text>
</comment>
<protein>
    <recommendedName>
        <fullName evidence="6">Pyrroloquinoline quinone biosynthesis peptide chaperone PqqD</fullName>
    </recommendedName>
</protein>
<dbReference type="RefSeq" id="WP_271222782.1">
    <property type="nucleotide sequence ID" value="NZ_BAAAVD010000030.1"/>
</dbReference>
<organism evidence="4 5">
    <name type="scientific">Streptosporangium carneum</name>
    <dbReference type="NCBI Taxonomy" id="47481"/>
    <lineage>
        <taxon>Bacteria</taxon>
        <taxon>Bacillati</taxon>
        <taxon>Actinomycetota</taxon>
        <taxon>Actinomycetes</taxon>
        <taxon>Streptosporangiales</taxon>
        <taxon>Streptosporangiaceae</taxon>
        <taxon>Streptosporangium</taxon>
    </lineage>
</organism>
<dbReference type="EMBL" id="BSEV01000033">
    <property type="protein sequence ID" value="GLK14548.1"/>
    <property type="molecule type" value="Genomic_DNA"/>
</dbReference>
<evidence type="ECO:0000256" key="3">
    <source>
        <dbReference type="ARBA" id="ARBA00022905"/>
    </source>
</evidence>
<dbReference type="Gene3D" id="1.10.10.1150">
    <property type="entry name" value="Coenzyme PQQ synthesis protein D (PqqD)"/>
    <property type="match status" value="1"/>
</dbReference>
<evidence type="ECO:0000313" key="4">
    <source>
        <dbReference type="EMBL" id="GLK14548.1"/>
    </source>
</evidence>
<comment type="pathway">
    <text evidence="1">Cofactor biosynthesis; pyrroloquinoline quinone biosynthesis.</text>
</comment>
<dbReference type="InterPro" id="IPR008792">
    <property type="entry name" value="PQQD"/>
</dbReference>
<evidence type="ECO:0008006" key="6">
    <source>
        <dbReference type="Google" id="ProtNLM"/>
    </source>
</evidence>
<sequence length="87" mass="9491">MTTGAWRPAVAPAVILRHDPVRGTDLLVMPERIVMLNDEAAAVLRLCDGGRTVTEIVDELRGDFPEAPVAADVPEFLAQVRAEGWVR</sequence>
<dbReference type="GO" id="GO:0048038">
    <property type="term" value="F:quinone binding"/>
    <property type="evidence" value="ECO:0007669"/>
    <property type="project" value="InterPro"/>
</dbReference>
<dbReference type="Pfam" id="PF05402">
    <property type="entry name" value="PqqD"/>
    <property type="match status" value="1"/>
</dbReference>